<feature type="transmembrane region" description="Helical" evidence="1">
    <location>
        <begin position="352"/>
        <end position="373"/>
    </location>
</feature>
<feature type="transmembrane region" description="Helical" evidence="1">
    <location>
        <begin position="12"/>
        <end position="33"/>
    </location>
</feature>
<feature type="transmembrane region" description="Helical" evidence="1">
    <location>
        <begin position="185"/>
        <end position="202"/>
    </location>
</feature>
<evidence type="ECO:0000313" key="3">
    <source>
        <dbReference type="Proteomes" id="UP000528457"/>
    </source>
</evidence>
<gene>
    <name evidence="2" type="ORF">HNR48_003343</name>
</gene>
<feature type="transmembrane region" description="Helical" evidence="1">
    <location>
        <begin position="222"/>
        <end position="247"/>
    </location>
</feature>
<organism evidence="2 3">
    <name type="scientific">Pseudoteredinibacter isoporae</name>
    <dbReference type="NCBI Taxonomy" id="570281"/>
    <lineage>
        <taxon>Bacteria</taxon>
        <taxon>Pseudomonadati</taxon>
        <taxon>Pseudomonadota</taxon>
        <taxon>Gammaproteobacteria</taxon>
        <taxon>Cellvibrionales</taxon>
        <taxon>Cellvibrionaceae</taxon>
        <taxon>Pseudoteredinibacter</taxon>
    </lineage>
</organism>
<reference evidence="2 3" key="1">
    <citation type="submission" date="2020-08" db="EMBL/GenBank/DDBJ databases">
        <title>Genomic Encyclopedia of Type Strains, Phase IV (KMG-IV): sequencing the most valuable type-strain genomes for metagenomic binning, comparative biology and taxonomic classification.</title>
        <authorList>
            <person name="Goeker M."/>
        </authorList>
    </citation>
    <scope>NUCLEOTIDE SEQUENCE [LARGE SCALE GENOMIC DNA]</scope>
    <source>
        <strain evidence="2 3">DSM 22368</strain>
    </source>
</reference>
<keyword evidence="1" id="KW-1133">Transmembrane helix</keyword>
<accession>A0A7X0JXE5</accession>
<evidence type="ECO:0000256" key="1">
    <source>
        <dbReference type="SAM" id="Phobius"/>
    </source>
</evidence>
<comment type="caution">
    <text evidence="2">The sequence shown here is derived from an EMBL/GenBank/DDBJ whole genome shotgun (WGS) entry which is preliminary data.</text>
</comment>
<keyword evidence="3" id="KW-1185">Reference proteome</keyword>
<keyword evidence="1" id="KW-0472">Membrane</keyword>
<keyword evidence="1" id="KW-0812">Transmembrane</keyword>
<feature type="transmembrane region" description="Helical" evidence="1">
    <location>
        <begin position="71"/>
        <end position="89"/>
    </location>
</feature>
<feature type="transmembrane region" description="Helical" evidence="1">
    <location>
        <begin position="45"/>
        <end position="64"/>
    </location>
</feature>
<protein>
    <recommendedName>
        <fullName evidence="4">DUF4153 domain-containing protein</fullName>
    </recommendedName>
</protein>
<dbReference type="Proteomes" id="UP000528457">
    <property type="component" value="Unassembled WGS sequence"/>
</dbReference>
<dbReference type="FunCoup" id="A0A7X0JXE5">
    <property type="interactions" value="19"/>
</dbReference>
<dbReference type="Pfam" id="PF13687">
    <property type="entry name" value="DUF4153"/>
    <property type="match status" value="1"/>
</dbReference>
<feature type="transmembrane region" description="Helical" evidence="1">
    <location>
        <begin position="282"/>
        <end position="300"/>
    </location>
</feature>
<feature type="transmembrane region" description="Helical" evidence="1">
    <location>
        <begin position="142"/>
        <end position="165"/>
    </location>
</feature>
<feature type="transmembrane region" description="Helical" evidence="1">
    <location>
        <begin position="101"/>
        <end position="121"/>
    </location>
</feature>
<dbReference type="RefSeq" id="WP_166843949.1">
    <property type="nucleotide sequence ID" value="NZ_JAAONY010000003.1"/>
</dbReference>
<evidence type="ECO:0008006" key="4">
    <source>
        <dbReference type="Google" id="ProtNLM"/>
    </source>
</evidence>
<dbReference type="InterPro" id="IPR025291">
    <property type="entry name" value="DUF4153"/>
</dbReference>
<feature type="transmembrane region" description="Helical" evidence="1">
    <location>
        <begin position="320"/>
        <end position="340"/>
    </location>
</feature>
<sequence length="575" mass="65749">MSSTGNSSTIPSKALILIALLQGLALFILHQSIEFKFWPNNEPQWLFAFYALAVAAPIMLLLGLGDKPGKIIQWTAIYSAILFGLGFYIGHQAIPLEHIRYGGLLAGFVTTLCVATFKALMYTQHFATGDVLSYSRLFRLSWRNFLTLGLALLFTLCTWGVLMLWAGLFKAIKVDFFYDLFNERWFYYPALALANGFGVLIFRSQAGVIDTITRIQQALMKFLLVILSLISVSFLLTLPFTGLAPLWETGGSTLILWMQALMLFFINAVYQDDPESQPYHLWLHRLIYLGVALLPIYSAISFYGLSLRVDQYGWSLARCWAFLLWGVFAAFSFGYLWGILRLRDRWLHQLSWVNVRMGLLVLGLMLLVNSPMLDFRKISVASQMERLESGEVSLSEFDYRYFRYDLARPGYDALQELKQRVKKEHPEILVRINSYFDDDRRNKPSSTKAEVLAAIVGIDESTPTELLDIIHNGITSSRWKMRRNQGYQLFTEDLNGDGEPEYILADIQEYGVDFTMYNRLDDRWEVKELQAVQGGGGHFSGQKDKLLTALKKGEHGTEDKEWRDLTVGGYRFRVP</sequence>
<evidence type="ECO:0000313" key="2">
    <source>
        <dbReference type="EMBL" id="MBB6523041.1"/>
    </source>
</evidence>
<name>A0A7X0JXE5_9GAMM</name>
<dbReference type="EMBL" id="JACHHT010000003">
    <property type="protein sequence ID" value="MBB6523041.1"/>
    <property type="molecule type" value="Genomic_DNA"/>
</dbReference>
<dbReference type="InParanoid" id="A0A7X0JXE5"/>
<feature type="transmembrane region" description="Helical" evidence="1">
    <location>
        <begin position="253"/>
        <end position="270"/>
    </location>
</feature>
<proteinExistence type="predicted"/>
<dbReference type="AlphaFoldDB" id="A0A7X0JXE5"/>